<reference evidence="3" key="1">
    <citation type="submission" date="2016-07" db="EMBL/GenBank/DDBJ databases">
        <authorList>
            <person name="Florea S."/>
            <person name="Webb J.S."/>
            <person name="Jaromczyk J."/>
            <person name="Schardl C.L."/>
        </authorList>
    </citation>
    <scope>NUCLEOTIDE SEQUENCE [LARGE SCALE GENOMIC DNA]</scope>
    <source>
        <strain evidence="3">MV-1</strain>
    </source>
</reference>
<evidence type="ECO:0000313" key="3">
    <source>
        <dbReference type="Proteomes" id="UP000095347"/>
    </source>
</evidence>
<dbReference type="GO" id="GO:0015969">
    <property type="term" value="P:guanosine tetraphosphate metabolic process"/>
    <property type="evidence" value="ECO:0007669"/>
    <property type="project" value="InterPro"/>
</dbReference>
<dbReference type="PANTHER" id="PTHR47837">
    <property type="entry name" value="GTP PYROPHOSPHOKINASE YJBM"/>
    <property type="match status" value="1"/>
</dbReference>
<sequence length="268" mass="31227">MHDIAGCRLIFRTESELHAFRNSLHEARMKHTLHNGPKGDKYDYIKRPKASGYRGIHDVYEYDVNSETGTHWNGLLIELQYRTRYQHAWATAVEVADLTTSNRIKFDDAQSEYRDFFKLASEIIARGFEGKTSCFPEMSDRELMVKFRWVNHRLGLMDKFKHLATVQAPKRFKKNTILQFAINPKTSKRSLDVESYDSVVVALKRYAELEAKADEYVDVVLVQAANRESMREAFKNYFSDTKEFSRYINKGMEKLAIKVLNTQMVEGT</sequence>
<organism evidence="2 3">
    <name type="scientific">Magnetovibrio blakemorei</name>
    <dbReference type="NCBI Taxonomy" id="28181"/>
    <lineage>
        <taxon>Bacteria</taxon>
        <taxon>Pseudomonadati</taxon>
        <taxon>Pseudomonadota</taxon>
        <taxon>Alphaproteobacteria</taxon>
        <taxon>Rhodospirillales</taxon>
        <taxon>Magnetovibrionaceae</taxon>
        <taxon>Magnetovibrio</taxon>
    </lineage>
</organism>
<dbReference type="STRING" id="28181.BEN30_13280"/>
<dbReference type="CDD" id="cd05399">
    <property type="entry name" value="NT_Rel-Spo_like"/>
    <property type="match status" value="1"/>
</dbReference>
<dbReference type="InterPro" id="IPR043519">
    <property type="entry name" value="NT_sf"/>
</dbReference>
<dbReference type="AlphaFoldDB" id="A0A1E5Q604"/>
<name>A0A1E5Q604_9PROT</name>
<dbReference type="SMART" id="SM00954">
    <property type="entry name" value="RelA_SpoT"/>
    <property type="match status" value="1"/>
</dbReference>
<dbReference type="SUPFAM" id="SSF81301">
    <property type="entry name" value="Nucleotidyltransferase"/>
    <property type="match status" value="1"/>
</dbReference>
<dbReference type="Pfam" id="PF04607">
    <property type="entry name" value="RelA_SpoT"/>
    <property type="match status" value="1"/>
</dbReference>
<dbReference type="InterPro" id="IPR007685">
    <property type="entry name" value="RelA_SpoT"/>
</dbReference>
<proteinExistence type="predicted"/>
<dbReference type="Gene3D" id="3.30.460.10">
    <property type="entry name" value="Beta Polymerase, domain 2"/>
    <property type="match status" value="1"/>
</dbReference>
<feature type="domain" description="RelA/SpoT" evidence="1">
    <location>
        <begin position="1"/>
        <end position="104"/>
    </location>
</feature>
<dbReference type="EMBL" id="MCGG01000042">
    <property type="protein sequence ID" value="OEJ66000.1"/>
    <property type="molecule type" value="Genomic_DNA"/>
</dbReference>
<keyword evidence="3" id="KW-1185">Reference proteome</keyword>
<dbReference type="InterPro" id="IPR052366">
    <property type="entry name" value="GTP_Pyrophosphokinase"/>
</dbReference>
<accession>A0A1E5Q604</accession>
<comment type="caution">
    <text evidence="2">The sequence shown here is derived from an EMBL/GenBank/DDBJ whole genome shotgun (WGS) entry which is preliminary data.</text>
</comment>
<dbReference type="PANTHER" id="PTHR47837:SF1">
    <property type="entry name" value="GTP PYROPHOSPHOKINASE YJBM"/>
    <property type="match status" value="1"/>
</dbReference>
<evidence type="ECO:0000259" key="1">
    <source>
        <dbReference type="SMART" id="SM00954"/>
    </source>
</evidence>
<dbReference type="Proteomes" id="UP000095347">
    <property type="component" value="Unassembled WGS sequence"/>
</dbReference>
<evidence type="ECO:0000313" key="2">
    <source>
        <dbReference type="EMBL" id="OEJ66000.1"/>
    </source>
</evidence>
<protein>
    <recommendedName>
        <fullName evidence="1">RelA/SpoT domain-containing protein</fullName>
    </recommendedName>
</protein>
<gene>
    <name evidence="2" type="ORF">BEN30_13280</name>
</gene>